<dbReference type="PANTHER" id="PTHR33204:SF18">
    <property type="entry name" value="TRANSCRIPTIONAL REGULATORY PROTEIN"/>
    <property type="match status" value="1"/>
</dbReference>
<sequence length="142" mass="16074">MPFHTQLRVRQQLYFDLLDAVSSRWAILIIEQLNNGPMNVNAICQRFQYVPRRVIESTLNHMQREGVISILANGRSQGGETVYSLTEVGQSAVAPVYALHTWARTHHEEATALAQGEANAARFFMMQDARNNHSAHDDIDIN</sequence>
<proteinExistence type="predicted"/>
<dbReference type="GO" id="GO:0003677">
    <property type="term" value="F:DNA binding"/>
    <property type="evidence" value="ECO:0007669"/>
    <property type="project" value="UniProtKB-KW"/>
</dbReference>
<organism evidence="5 6">
    <name type="scientific">Bifidobacterium hapali</name>
    <dbReference type="NCBI Taxonomy" id="1630172"/>
    <lineage>
        <taxon>Bacteria</taxon>
        <taxon>Bacillati</taxon>
        <taxon>Actinomycetota</taxon>
        <taxon>Actinomycetes</taxon>
        <taxon>Bifidobacteriales</taxon>
        <taxon>Bifidobacteriaceae</taxon>
        <taxon>Bifidobacterium</taxon>
    </lineage>
</organism>
<evidence type="ECO:0000256" key="1">
    <source>
        <dbReference type="ARBA" id="ARBA00023015"/>
    </source>
</evidence>
<evidence type="ECO:0000313" key="5">
    <source>
        <dbReference type="EMBL" id="OZG64229.1"/>
    </source>
</evidence>
<dbReference type="InterPro" id="IPR036390">
    <property type="entry name" value="WH_DNA-bd_sf"/>
</dbReference>
<feature type="domain" description="HTH hxlR-type" evidence="4">
    <location>
        <begin position="11"/>
        <end position="111"/>
    </location>
</feature>
<dbReference type="AlphaFoldDB" id="A0A261FYG9"/>
<keyword evidence="2" id="KW-0238">DNA-binding</keyword>
<dbReference type="InterPro" id="IPR002577">
    <property type="entry name" value="HTH_HxlR"/>
</dbReference>
<dbReference type="SUPFAM" id="SSF46785">
    <property type="entry name" value="Winged helix' DNA-binding domain"/>
    <property type="match status" value="1"/>
</dbReference>
<comment type="caution">
    <text evidence="5">The sequence shown here is derived from an EMBL/GenBank/DDBJ whole genome shotgun (WGS) entry which is preliminary data.</text>
</comment>
<dbReference type="Gene3D" id="1.10.10.10">
    <property type="entry name" value="Winged helix-like DNA-binding domain superfamily/Winged helix DNA-binding domain"/>
    <property type="match status" value="1"/>
</dbReference>
<dbReference type="EMBL" id="MWWY01000025">
    <property type="protein sequence ID" value="OZG64229.1"/>
    <property type="molecule type" value="Genomic_DNA"/>
</dbReference>
<evidence type="ECO:0000256" key="2">
    <source>
        <dbReference type="ARBA" id="ARBA00023125"/>
    </source>
</evidence>
<evidence type="ECO:0000259" key="4">
    <source>
        <dbReference type="PROSITE" id="PS51118"/>
    </source>
</evidence>
<name>A0A261FYG9_9BIFI</name>
<dbReference type="InterPro" id="IPR036388">
    <property type="entry name" value="WH-like_DNA-bd_sf"/>
</dbReference>
<dbReference type="OrthoDB" id="370168at2"/>
<dbReference type="PANTHER" id="PTHR33204">
    <property type="entry name" value="TRANSCRIPTIONAL REGULATOR, MARR FAMILY"/>
    <property type="match status" value="1"/>
</dbReference>
<keyword evidence="1" id="KW-0805">Transcription regulation</keyword>
<keyword evidence="3" id="KW-0804">Transcription</keyword>
<protein>
    <submittedName>
        <fullName evidence="5">DUF24 domain-containing protein</fullName>
    </submittedName>
</protein>
<reference evidence="5 6" key="1">
    <citation type="journal article" date="2017" name="BMC Genomics">
        <title>Comparative genomic and phylogenomic analyses of the Bifidobacteriaceae family.</title>
        <authorList>
            <person name="Lugli G.A."/>
            <person name="Milani C."/>
            <person name="Turroni F."/>
            <person name="Duranti S."/>
            <person name="Mancabelli L."/>
            <person name="Mangifesta M."/>
            <person name="Ferrario C."/>
            <person name="Modesto M."/>
            <person name="Mattarelli P."/>
            <person name="Jiri K."/>
            <person name="van Sinderen D."/>
            <person name="Ventura M."/>
        </authorList>
    </citation>
    <scope>NUCLEOTIDE SEQUENCE [LARGE SCALE GENOMIC DNA]</scope>
    <source>
        <strain evidence="5 6">DSM 100202</strain>
    </source>
</reference>
<evidence type="ECO:0000313" key="6">
    <source>
        <dbReference type="Proteomes" id="UP000216074"/>
    </source>
</evidence>
<dbReference type="RefSeq" id="WP_158216447.1">
    <property type="nucleotide sequence ID" value="NZ_MWWY01000025.1"/>
</dbReference>
<dbReference type="Proteomes" id="UP000216074">
    <property type="component" value="Unassembled WGS sequence"/>
</dbReference>
<keyword evidence="6" id="KW-1185">Reference proteome</keyword>
<accession>A0A261FYG9</accession>
<evidence type="ECO:0000256" key="3">
    <source>
        <dbReference type="ARBA" id="ARBA00023163"/>
    </source>
</evidence>
<dbReference type="Pfam" id="PF01638">
    <property type="entry name" value="HxlR"/>
    <property type="match status" value="1"/>
</dbReference>
<gene>
    <name evidence="5" type="ORF">BHAP_1396</name>
</gene>
<dbReference type="PROSITE" id="PS51118">
    <property type="entry name" value="HTH_HXLR"/>
    <property type="match status" value="1"/>
</dbReference>